<comment type="catalytic activity">
    <reaction evidence="10">
        <text>L-seryl-[protein] + ATP = O-phospho-L-seryl-[protein] + ADP + H(+)</text>
        <dbReference type="Rhea" id="RHEA:17989"/>
        <dbReference type="Rhea" id="RHEA-COMP:9863"/>
        <dbReference type="Rhea" id="RHEA-COMP:11604"/>
        <dbReference type="ChEBI" id="CHEBI:15378"/>
        <dbReference type="ChEBI" id="CHEBI:29999"/>
        <dbReference type="ChEBI" id="CHEBI:30616"/>
        <dbReference type="ChEBI" id="CHEBI:83421"/>
        <dbReference type="ChEBI" id="CHEBI:456216"/>
        <dbReference type="EC" id="2.7.11.1"/>
    </reaction>
</comment>
<feature type="region of interest" description="Disordered" evidence="11">
    <location>
        <begin position="895"/>
        <end position="916"/>
    </location>
</feature>
<keyword evidence="7" id="KW-0067">ATP-binding</keyword>
<proteinExistence type="predicted"/>
<comment type="catalytic activity">
    <reaction evidence="9">
        <text>L-threonyl-[protein] + ATP = O-phospho-L-threonyl-[protein] + ADP + H(+)</text>
        <dbReference type="Rhea" id="RHEA:46608"/>
        <dbReference type="Rhea" id="RHEA-COMP:11060"/>
        <dbReference type="Rhea" id="RHEA-COMP:11605"/>
        <dbReference type="ChEBI" id="CHEBI:15378"/>
        <dbReference type="ChEBI" id="CHEBI:30013"/>
        <dbReference type="ChEBI" id="CHEBI:30616"/>
        <dbReference type="ChEBI" id="CHEBI:61977"/>
        <dbReference type="ChEBI" id="CHEBI:456216"/>
        <dbReference type="EC" id="2.7.11.1"/>
    </reaction>
</comment>
<dbReference type="InterPro" id="IPR020859">
    <property type="entry name" value="ROC"/>
</dbReference>
<dbReference type="OrthoDB" id="127885at2759"/>
<evidence type="ECO:0000256" key="8">
    <source>
        <dbReference type="ARBA" id="ARBA00023134"/>
    </source>
</evidence>
<dbReference type="EMBL" id="MBDO02000048">
    <property type="protein sequence ID" value="RLN65769.1"/>
    <property type="molecule type" value="Genomic_DNA"/>
</dbReference>
<protein>
    <recommendedName>
        <fullName evidence="2">non-specific serine/threonine protein kinase</fullName>
        <ecNumber evidence="2">2.7.11.1</ecNumber>
    </recommendedName>
</protein>
<evidence type="ECO:0000259" key="12">
    <source>
        <dbReference type="PROSITE" id="PS51424"/>
    </source>
</evidence>
<dbReference type="Pfam" id="PF08477">
    <property type="entry name" value="Roc"/>
    <property type="match status" value="1"/>
</dbReference>
<comment type="cofactor">
    <cofactor evidence="1">
        <name>Mg(2+)</name>
        <dbReference type="ChEBI" id="CHEBI:18420"/>
    </cofactor>
</comment>
<accession>A0A3F2RWQ8</accession>
<evidence type="ECO:0000256" key="9">
    <source>
        <dbReference type="ARBA" id="ARBA00047899"/>
    </source>
</evidence>
<evidence type="ECO:0000256" key="11">
    <source>
        <dbReference type="SAM" id="MobiDB-lite"/>
    </source>
</evidence>
<keyword evidence="4" id="KW-0677">Repeat</keyword>
<dbReference type="GO" id="GO:0005525">
    <property type="term" value="F:GTP binding"/>
    <property type="evidence" value="ECO:0007669"/>
    <property type="project" value="UniProtKB-KW"/>
</dbReference>
<gene>
    <name evidence="13" type="ORF">BBP00_00002676</name>
</gene>
<keyword evidence="8" id="KW-0342">GTP-binding</keyword>
<evidence type="ECO:0000256" key="5">
    <source>
        <dbReference type="ARBA" id="ARBA00022741"/>
    </source>
</evidence>
<dbReference type="PROSITE" id="PS51419">
    <property type="entry name" value="RAB"/>
    <property type="match status" value="1"/>
</dbReference>
<dbReference type="SUPFAM" id="SSF48403">
    <property type="entry name" value="Ankyrin repeat"/>
    <property type="match status" value="1"/>
</dbReference>
<dbReference type="Gene3D" id="3.40.50.300">
    <property type="entry name" value="P-loop containing nucleotide triphosphate hydrolases"/>
    <property type="match status" value="1"/>
</dbReference>
<dbReference type="Proteomes" id="UP000277300">
    <property type="component" value="Unassembled WGS sequence"/>
</dbReference>
<keyword evidence="3" id="KW-0808">Transferase</keyword>
<comment type="caution">
    <text evidence="13">The sequence shown here is derived from an EMBL/GenBank/DDBJ whole genome shotgun (WGS) entry which is preliminary data.</text>
</comment>
<evidence type="ECO:0000256" key="1">
    <source>
        <dbReference type="ARBA" id="ARBA00001946"/>
    </source>
</evidence>
<dbReference type="InterPro" id="IPR002110">
    <property type="entry name" value="Ankyrin_rpt"/>
</dbReference>
<evidence type="ECO:0000256" key="7">
    <source>
        <dbReference type="ARBA" id="ARBA00022840"/>
    </source>
</evidence>
<evidence type="ECO:0000256" key="4">
    <source>
        <dbReference type="ARBA" id="ARBA00022737"/>
    </source>
</evidence>
<dbReference type="InterPro" id="IPR032171">
    <property type="entry name" value="COR-A"/>
</dbReference>
<reference evidence="13 14" key="1">
    <citation type="submission" date="2018-07" db="EMBL/GenBank/DDBJ databases">
        <title>Genome sequencing of oomycete isolates from Chile give support for New Zealand origin for Phytophthora kernoviae and make available the first Nothophytophthora sp. genome.</title>
        <authorList>
            <person name="Studholme D.J."/>
            <person name="Sanfuentes E."/>
            <person name="Panda P."/>
            <person name="Hill R."/>
            <person name="Sambles C."/>
            <person name="Grant M."/>
            <person name="Williams N.M."/>
            <person name="Mcdougal R.L."/>
        </authorList>
    </citation>
    <scope>NUCLEOTIDE SEQUENCE [LARGE SCALE GENOMIC DNA]</scope>
    <source>
        <strain evidence="13">Chile6</strain>
    </source>
</reference>
<evidence type="ECO:0000256" key="2">
    <source>
        <dbReference type="ARBA" id="ARBA00012513"/>
    </source>
</evidence>
<evidence type="ECO:0000313" key="13">
    <source>
        <dbReference type="EMBL" id="RLN65769.1"/>
    </source>
</evidence>
<dbReference type="Pfam" id="PF16095">
    <property type="entry name" value="COR-A"/>
    <property type="match status" value="1"/>
</dbReference>
<dbReference type="PROSITE" id="PS51424">
    <property type="entry name" value="ROC"/>
    <property type="match status" value="1"/>
</dbReference>
<dbReference type="SMART" id="SM00248">
    <property type="entry name" value="ANK"/>
    <property type="match status" value="2"/>
</dbReference>
<feature type="domain" description="Roc" evidence="12">
    <location>
        <begin position="288"/>
        <end position="496"/>
    </location>
</feature>
<dbReference type="AlphaFoldDB" id="A0A3F2RWQ8"/>
<dbReference type="InterPro" id="IPR036770">
    <property type="entry name" value="Ankyrin_rpt-contain_sf"/>
</dbReference>
<evidence type="ECO:0000256" key="10">
    <source>
        <dbReference type="ARBA" id="ARBA00048679"/>
    </source>
</evidence>
<name>A0A3F2RWQ8_9STRA</name>
<evidence type="ECO:0000313" key="14">
    <source>
        <dbReference type="Proteomes" id="UP000277300"/>
    </source>
</evidence>
<sequence length="947" mass="107261">MGRRHVDDLRSLIDAYRECEDANEMVLRTRMELYEVSSVANAMQTGDPSKSQLDRIVQRADCHLRNLKAARKAQRGQRTRTRGEVHTTERFRHLDQRWRRDDELDQEMTQLHKMLEEFLNLPQLDREACRATALHDAAWHDDLSVVHKFVEYGAKGKDAALVTAAGMGHVAVAMLLLGSGANAHATSEENGFSVILEYVALNGDDAELDPGAFLKMMALLLSHGADLDDELFSAMNPNISEKTYDACVACFEQWRKQRGHTPLVEVPVEVFRRGADAVKTYFAEWEASQTVFARSKICVVGPSTWGKTSLVKTLTSGIPTTENREDRTIGIDLFTWTFSSRGETRGGKPVEYEVTFWDFGGQDVYRGAYSIFYSQRSLFLFCVDLTEYARVLKTEKLDDELELAQFFNDNILRWFRLVFARQSQAKVVLVGTKSDAESLTGDLIASVQEDVSLRLEEWSQKSQNNAGKAEWLITSSKDTLVADRARQELEQIVVSSDQGFTMPDKYFAVLKYVRGLRSQAGKYSMEGRLKHIFRNDKALRRELKVNGGNNAPTMKDCKSIFQILHDLGDLLYFEKTGSEFLESLVIVDPRVIVDLVRQIVRHDRIEEDHMAALQTRGLVPHVLLKTLPLWKDVKEELTFALKELLQYFRIAYPAEQSRMTPEADMIVPALWTLHEPVNQTSAQFKEALQGFRDASGDENLLTFNWEYEFPGDTLPEWFYEEVVAGLSILSTVAPSGWIISSSDLHSALGIDNAIGKAVKVYNLIKGTSLKTNGFIDTSADCRLDTQRSRDLLRKLLEIHCSGQFEPRDIPSLSHLNCGIIENSGIHVWAAQDELEKYRDAITPRADFTSPTQVQAQIVGSLQGFLVIRRVTGLTDWNWREMYVEWQLVDGAGTQIAGGRTSSNPDNSKAPQWSDKKHFPIDSIEDLRKMTLTATARRPSRWVFSPVK</sequence>
<dbReference type="Gene3D" id="1.25.40.20">
    <property type="entry name" value="Ankyrin repeat-containing domain"/>
    <property type="match status" value="1"/>
</dbReference>
<keyword evidence="6" id="KW-0418">Kinase</keyword>
<dbReference type="EC" id="2.7.11.1" evidence="2"/>
<evidence type="ECO:0000256" key="6">
    <source>
        <dbReference type="ARBA" id="ARBA00022777"/>
    </source>
</evidence>
<dbReference type="SUPFAM" id="SSF52540">
    <property type="entry name" value="P-loop containing nucleoside triphosphate hydrolases"/>
    <property type="match status" value="1"/>
</dbReference>
<feature type="compositionally biased region" description="Polar residues" evidence="11">
    <location>
        <begin position="899"/>
        <end position="910"/>
    </location>
</feature>
<dbReference type="PANTHER" id="PTHR24073">
    <property type="entry name" value="DRAB5-RELATED"/>
    <property type="match status" value="1"/>
</dbReference>
<organism evidence="13 14">
    <name type="scientific">Phytophthora kernoviae</name>
    <dbReference type="NCBI Taxonomy" id="325452"/>
    <lineage>
        <taxon>Eukaryota</taxon>
        <taxon>Sar</taxon>
        <taxon>Stramenopiles</taxon>
        <taxon>Oomycota</taxon>
        <taxon>Peronosporomycetes</taxon>
        <taxon>Peronosporales</taxon>
        <taxon>Peronosporaceae</taxon>
        <taxon>Phytophthora</taxon>
    </lineage>
</organism>
<keyword evidence="5" id="KW-0547">Nucleotide-binding</keyword>
<dbReference type="InterPro" id="IPR027417">
    <property type="entry name" value="P-loop_NTPase"/>
</dbReference>
<evidence type="ECO:0000256" key="3">
    <source>
        <dbReference type="ARBA" id="ARBA00022679"/>
    </source>
</evidence>